<dbReference type="GO" id="GO:0005509">
    <property type="term" value="F:calcium ion binding"/>
    <property type="evidence" value="ECO:0007669"/>
    <property type="project" value="UniProtKB-UniRule"/>
</dbReference>
<dbReference type="FunFam" id="2.60.40.60:FF:000011">
    <property type="entry name" value="Cadherin 1"/>
    <property type="match status" value="1"/>
</dbReference>
<dbReference type="GO" id="GO:0034332">
    <property type="term" value="P:adherens junction organization"/>
    <property type="evidence" value="ECO:0007669"/>
    <property type="project" value="UniProtKB-ARBA"/>
</dbReference>
<dbReference type="GO" id="GO:0016339">
    <property type="term" value="P:calcium-dependent cell-cell adhesion via plasma membrane cell adhesion molecules"/>
    <property type="evidence" value="ECO:0007669"/>
    <property type="project" value="TreeGrafter"/>
</dbReference>
<dbReference type="Gene3D" id="2.60.40.60">
    <property type="entry name" value="Cadherins"/>
    <property type="match status" value="5"/>
</dbReference>
<dbReference type="CDD" id="cd11304">
    <property type="entry name" value="Cadherin_repeat"/>
    <property type="match status" value="3"/>
</dbReference>
<evidence type="ECO:0000256" key="8">
    <source>
        <dbReference type="ARBA" id="ARBA00022837"/>
    </source>
</evidence>
<dbReference type="Gene3D" id="4.10.900.10">
    <property type="entry name" value="TCF3-CBD (Catenin binding domain)"/>
    <property type="match status" value="1"/>
</dbReference>
<keyword evidence="21" id="KW-1185">Reference proteome</keyword>
<dbReference type="GO" id="GO:0001764">
    <property type="term" value="P:neuron migration"/>
    <property type="evidence" value="ECO:0007669"/>
    <property type="project" value="UniProtKB-ARBA"/>
</dbReference>
<dbReference type="InterPro" id="IPR014868">
    <property type="entry name" value="Cadherin_pro_dom"/>
</dbReference>
<dbReference type="SMART" id="SM00112">
    <property type="entry name" value="CA"/>
    <property type="match status" value="3"/>
</dbReference>
<evidence type="ECO:0000256" key="18">
    <source>
        <dbReference type="SAM" id="SignalP"/>
    </source>
</evidence>
<gene>
    <name evidence="20" type="ORF">D5F01_LYC10469</name>
</gene>
<dbReference type="Pfam" id="PF00028">
    <property type="entry name" value="Cadherin"/>
    <property type="match status" value="3"/>
</dbReference>
<dbReference type="Proteomes" id="UP000424527">
    <property type="component" value="Unassembled WGS sequence"/>
</dbReference>
<evidence type="ECO:0000256" key="5">
    <source>
        <dbReference type="ARBA" id="ARBA00022723"/>
    </source>
</evidence>
<evidence type="ECO:0000313" key="21">
    <source>
        <dbReference type="Proteomes" id="UP000424527"/>
    </source>
</evidence>
<dbReference type="GO" id="GO:0042074">
    <property type="term" value="P:cell migration involved in gastrulation"/>
    <property type="evidence" value="ECO:0007669"/>
    <property type="project" value="UniProtKB-ARBA"/>
</dbReference>
<protein>
    <submittedName>
        <fullName evidence="20">Desmocollin-2 Epithelial type 2 desmocollin</fullName>
    </submittedName>
</protein>
<feature type="chain" id="PRO_5026294379" evidence="18">
    <location>
        <begin position="21"/>
        <end position="830"/>
    </location>
</feature>
<keyword evidence="13" id="KW-0325">Glycoprotein</keyword>
<keyword evidence="8 14" id="KW-0106">Calcium</keyword>
<comment type="function">
    <text evidence="16">A component of desmosome cell-cell junctions which are required for positive regulation of cellular adhesion. Involved in the interaction of plaque proteins and intermediate filaments mediating cell-cell adhesion.</text>
</comment>
<dbReference type="GO" id="GO:0000902">
    <property type="term" value="P:cell morphogenesis"/>
    <property type="evidence" value="ECO:0007669"/>
    <property type="project" value="TreeGrafter"/>
</dbReference>
<dbReference type="GO" id="GO:0007156">
    <property type="term" value="P:homophilic cell adhesion via plasma membrane adhesion molecules"/>
    <property type="evidence" value="ECO:0007669"/>
    <property type="project" value="InterPro"/>
</dbReference>
<dbReference type="InterPro" id="IPR015919">
    <property type="entry name" value="Cadherin-like_sf"/>
</dbReference>
<organism evidence="20 21">
    <name type="scientific">Larimichthys crocea</name>
    <name type="common">Large yellow croaker</name>
    <name type="synonym">Pseudosciaena crocea</name>
    <dbReference type="NCBI Taxonomy" id="215358"/>
    <lineage>
        <taxon>Eukaryota</taxon>
        <taxon>Metazoa</taxon>
        <taxon>Chordata</taxon>
        <taxon>Craniata</taxon>
        <taxon>Vertebrata</taxon>
        <taxon>Euteleostomi</taxon>
        <taxon>Actinopterygii</taxon>
        <taxon>Neopterygii</taxon>
        <taxon>Teleostei</taxon>
        <taxon>Neoteleostei</taxon>
        <taxon>Acanthomorphata</taxon>
        <taxon>Eupercaria</taxon>
        <taxon>Sciaenidae</taxon>
        <taxon>Larimichthys</taxon>
    </lineage>
</organism>
<feature type="domain" description="Cadherin" evidence="19">
    <location>
        <begin position="153"/>
        <end position="235"/>
    </location>
</feature>
<dbReference type="GO" id="GO:0044331">
    <property type="term" value="P:cell-cell adhesion mediated by cadherin"/>
    <property type="evidence" value="ECO:0007669"/>
    <property type="project" value="TreeGrafter"/>
</dbReference>
<dbReference type="FunFam" id="2.60.40.60:FF:000027">
    <property type="entry name" value="Cadherin 2"/>
    <property type="match status" value="1"/>
</dbReference>
<evidence type="ECO:0000256" key="7">
    <source>
        <dbReference type="ARBA" id="ARBA00022737"/>
    </source>
</evidence>
<feature type="domain" description="Cadherin" evidence="19">
    <location>
        <begin position="422"/>
        <end position="490"/>
    </location>
</feature>
<dbReference type="GO" id="GO:0005912">
    <property type="term" value="C:adherens junction"/>
    <property type="evidence" value="ECO:0007669"/>
    <property type="project" value="TreeGrafter"/>
</dbReference>
<dbReference type="PROSITE" id="PS00232">
    <property type="entry name" value="CADHERIN_1"/>
    <property type="match status" value="2"/>
</dbReference>
<name>A0A6G0IH52_LARCR</name>
<dbReference type="InterPro" id="IPR020894">
    <property type="entry name" value="Cadherin_CS"/>
</dbReference>
<keyword evidence="10" id="KW-0965">Cell junction</keyword>
<dbReference type="InterPro" id="IPR027397">
    <property type="entry name" value="Catenin-bd_sf"/>
</dbReference>
<evidence type="ECO:0000256" key="17">
    <source>
        <dbReference type="SAM" id="Phobius"/>
    </source>
</evidence>
<dbReference type="PANTHER" id="PTHR24027:SF422">
    <property type="entry name" value="CADHERIN DOMAIN-CONTAINING PROTEIN"/>
    <property type="match status" value="1"/>
</dbReference>
<dbReference type="PRINTS" id="PR01818">
    <property type="entry name" value="DESMOCADHERN"/>
</dbReference>
<dbReference type="PRINTS" id="PR00205">
    <property type="entry name" value="CADHERIN"/>
</dbReference>
<feature type="transmembrane region" description="Helical" evidence="17">
    <location>
        <begin position="599"/>
        <end position="621"/>
    </location>
</feature>
<dbReference type="GO" id="GO:0007043">
    <property type="term" value="P:cell-cell junction assembly"/>
    <property type="evidence" value="ECO:0007669"/>
    <property type="project" value="TreeGrafter"/>
</dbReference>
<evidence type="ECO:0000256" key="6">
    <source>
        <dbReference type="ARBA" id="ARBA00022729"/>
    </source>
</evidence>
<evidence type="ECO:0000256" key="9">
    <source>
        <dbReference type="ARBA" id="ARBA00022889"/>
    </source>
</evidence>
<keyword evidence="5" id="KW-0479">Metal-binding</keyword>
<keyword evidence="3" id="KW-1003">Cell membrane</keyword>
<comment type="caution">
    <text evidence="20">The sequence shown here is derived from an EMBL/GenBank/DDBJ whole genome shotgun (WGS) entry which is preliminary data.</text>
</comment>
<sequence>MANVFILNLCLVLVVSGVQSCFITNSLYVPVPRLIHPGLLITKVNVAGCDTRSHLTLSDSSFTIKDNGEIVALTAVSVATSGRTFSVWAQDNSGLQSEMEVHLFRSTVRETEHKGKGKGVLVRTKREWGHPPFNILENLPGPYPKNIEQIVSDSEINHKVYYTLSGPGVDSHPGNVFSLDRYSGMLTVHRAVDREEFPRFNLTANVYDRLTNNPTDRTLAIIIIIDDVNDNAPTFKDRLEFTVLEQSKAGAEVGKVNATDRDDPTTKHVVIKYTLLDGADWFRIDPSTGVIKTVTNTLDRETQDKYLVKIQIKDNEGAANGLANTGTATIIVGDINDNPPTFSKASYETSAMKMEISEWLLTLKQMKGLLYVAKALNHEQAKNVKLQIMAKNEVDLTGTNAQWQSVPVTILKPRAVTGIKYYKVTDPASWINVDRNTGELKVAGEIDRESDFVQDGIYNITMKAVDASTKTGTGTVIIEVEDVNDNKPKVPSELVMCENPGGLSSVTFVAEDEDNSPLSSPFTFALPDNHDGKWSLTRFNDTAATLSQLKEIPTGIHEVDVMVTDLQGSGDLQTVKVRICQCRDGVCLAKASSVSLGPLGILALLLPLALLLLLLLLLIFFCATKREKLELDDGGGSGGILLKSNTEAPGEEVDSSLITIPTMGIEQGVKGNTLKTGWMGTKSTSTIGGHGAHENGTYKGITTADTKEYSSAQYDYQYGTQQFNGGNLRGSYVDFDNRYFAQDSALLHTWQTHGRYLQQKLAFMGTEDDGRYADDGTRVYGFEGQGSVAGSIGCCSDYGDTDDLGFLNTLGPKFKSLADAVQKVVNNEAE</sequence>
<evidence type="ECO:0000256" key="16">
    <source>
        <dbReference type="RuleBase" id="RU004358"/>
    </source>
</evidence>
<dbReference type="GO" id="GO:0007498">
    <property type="term" value="P:mesoderm development"/>
    <property type="evidence" value="ECO:0007669"/>
    <property type="project" value="UniProtKB-ARBA"/>
</dbReference>
<dbReference type="GO" id="GO:0016342">
    <property type="term" value="C:catenin complex"/>
    <property type="evidence" value="ECO:0007669"/>
    <property type="project" value="TreeGrafter"/>
</dbReference>
<keyword evidence="12 17" id="KW-0472">Membrane</keyword>
<evidence type="ECO:0000256" key="11">
    <source>
        <dbReference type="ARBA" id="ARBA00022989"/>
    </source>
</evidence>
<evidence type="ECO:0000256" key="1">
    <source>
        <dbReference type="ARBA" id="ARBA00004251"/>
    </source>
</evidence>
<evidence type="ECO:0000256" key="14">
    <source>
        <dbReference type="PROSITE-ProRule" id="PRU00043"/>
    </source>
</evidence>
<dbReference type="Pfam" id="PF01049">
    <property type="entry name" value="CADH_Y-type_LIR"/>
    <property type="match status" value="1"/>
</dbReference>
<dbReference type="InterPro" id="IPR000233">
    <property type="entry name" value="Cadherin_Y-type_LIR"/>
</dbReference>
<proteinExistence type="predicted"/>
<evidence type="ECO:0000256" key="13">
    <source>
        <dbReference type="ARBA" id="ARBA00023180"/>
    </source>
</evidence>
<dbReference type="FunFam" id="2.60.40.60:FF:000022">
    <property type="entry name" value="Cadherin 2"/>
    <property type="match status" value="1"/>
</dbReference>
<dbReference type="GO" id="GO:0007398">
    <property type="term" value="P:ectoderm development"/>
    <property type="evidence" value="ECO:0007669"/>
    <property type="project" value="UniProtKB-ARBA"/>
</dbReference>
<dbReference type="EMBL" id="REGW02000010">
    <property type="protein sequence ID" value="KAE8290878.1"/>
    <property type="molecule type" value="Genomic_DNA"/>
</dbReference>
<feature type="signal peptide" evidence="18">
    <location>
        <begin position="1"/>
        <end position="20"/>
    </location>
</feature>
<evidence type="ECO:0000256" key="12">
    <source>
        <dbReference type="ARBA" id="ARBA00023136"/>
    </source>
</evidence>
<evidence type="ECO:0000256" key="15">
    <source>
        <dbReference type="RuleBase" id="RU003318"/>
    </source>
</evidence>
<dbReference type="GO" id="GO:0045296">
    <property type="term" value="F:cadherin binding"/>
    <property type="evidence" value="ECO:0007669"/>
    <property type="project" value="TreeGrafter"/>
</dbReference>
<dbReference type="InterPro" id="IPR009122">
    <property type="entry name" value="Desmosomal_cadherin"/>
</dbReference>
<evidence type="ECO:0000256" key="10">
    <source>
        <dbReference type="ARBA" id="ARBA00022949"/>
    </source>
</evidence>
<dbReference type="AlphaFoldDB" id="A0A6G0IH52"/>
<evidence type="ECO:0000256" key="4">
    <source>
        <dbReference type="ARBA" id="ARBA00022692"/>
    </source>
</evidence>
<keyword evidence="6 18" id="KW-0732">Signal</keyword>
<keyword evidence="11 17" id="KW-1133">Transmembrane helix</keyword>
<dbReference type="PROSITE" id="PS50268">
    <property type="entry name" value="CADHERIN_2"/>
    <property type="match status" value="3"/>
</dbReference>
<dbReference type="GO" id="GO:0030010">
    <property type="term" value="P:establishment of cell polarity"/>
    <property type="evidence" value="ECO:0007669"/>
    <property type="project" value="UniProtKB-ARBA"/>
</dbReference>
<dbReference type="SMART" id="SM01055">
    <property type="entry name" value="Cadherin_pro"/>
    <property type="match status" value="1"/>
</dbReference>
<keyword evidence="7" id="KW-0677">Repeat</keyword>
<evidence type="ECO:0000259" key="19">
    <source>
        <dbReference type="PROSITE" id="PS50268"/>
    </source>
</evidence>
<accession>A0A6G0IH52</accession>
<keyword evidence="4 15" id="KW-0812">Transmembrane</keyword>
<dbReference type="GO" id="GO:0030057">
    <property type="term" value="C:desmosome"/>
    <property type="evidence" value="ECO:0007669"/>
    <property type="project" value="UniProtKB-SubCell"/>
</dbReference>
<dbReference type="InterPro" id="IPR039808">
    <property type="entry name" value="Cadherin"/>
</dbReference>
<evidence type="ECO:0000313" key="20">
    <source>
        <dbReference type="EMBL" id="KAE8290878.1"/>
    </source>
</evidence>
<reference evidence="20 21" key="1">
    <citation type="submission" date="2019-07" db="EMBL/GenBank/DDBJ databases">
        <title>Chromosome genome assembly for large yellow croaker.</title>
        <authorList>
            <person name="Xiao S."/>
        </authorList>
    </citation>
    <scope>NUCLEOTIDE SEQUENCE [LARGE SCALE GENOMIC DNA]</scope>
    <source>
        <strain evidence="20">JMULYC20181020</strain>
        <tissue evidence="20">Muscle</tissue>
    </source>
</reference>
<dbReference type="InterPro" id="IPR002126">
    <property type="entry name" value="Cadherin-like_dom"/>
</dbReference>
<comment type="subcellular location">
    <subcellularLocation>
        <location evidence="2">Cell junction</location>
        <location evidence="2">Desmosome</location>
    </subcellularLocation>
    <subcellularLocation>
        <location evidence="1 15">Cell membrane</location>
        <topology evidence="1 15">Single-pass type I membrane protein</topology>
    </subcellularLocation>
</comment>
<dbReference type="GO" id="GO:0008013">
    <property type="term" value="F:beta-catenin binding"/>
    <property type="evidence" value="ECO:0007669"/>
    <property type="project" value="TreeGrafter"/>
</dbReference>
<dbReference type="SUPFAM" id="SSF49313">
    <property type="entry name" value="Cadherin-like"/>
    <property type="match status" value="5"/>
</dbReference>
<evidence type="ECO:0000256" key="2">
    <source>
        <dbReference type="ARBA" id="ARBA00004568"/>
    </source>
</evidence>
<evidence type="ECO:0000256" key="3">
    <source>
        <dbReference type="ARBA" id="ARBA00022475"/>
    </source>
</evidence>
<keyword evidence="9 15" id="KW-0130">Cell adhesion</keyword>
<feature type="domain" description="Cadherin" evidence="19">
    <location>
        <begin position="235"/>
        <end position="342"/>
    </location>
</feature>
<dbReference type="GO" id="GO:0001841">
    <property type="term" value="P:neural tube formation"/>
    <property type="evidence" value="ECO:0007669"/>
    <property type="project" value="UniProtKB-ARBA"/>
</dbReference>
<dbReference type="PANTHER" id="PTHR24027">
    <property type="entry name" value="CADHERIN-23"/>
    <property type="match status" value="1"/>
</dbReference>